<gene>
    <name evidence="2" type="ORF">HF209_23425</name>
</gene>
<accession>A0ABR6TD59</accession>
<dbReference type="PANTHER" id="PTHR42852:SF17">
    <property type="entry name" value="THIOREDOXIN-LIKE PROTEIN HI_1115"/>
    <property type="match status" value="1"/>
</dbReference>
<dbReference type="SUPFAM" id="SSF52833">
    <property type="entry name" value="Thioredoxin-like"/>
    <property type="match status" value="1"/>
</dbReference>
<dbReference type="Proteomes" id="UP000534677">
    <property type="component" value="Unassembled WGS sequence"/>
</dbReference>
<feature type="domain" description="Thioredoxin" evidence="1">
    <location>
        <begin position="49"/>
        <end position="185"/>
    </location>
</feature>
<dbReference type="InterPro" id="IPR000866">
    <property type="entry name" value="AhpC/TSA"/>
</dbReference>
<dbReference type="PANTHER" id="PTHR42852">
    <property type="entry name" value="THIOL:DISULFIDE INTERCHANGE PROTEIN DSBE"/>
    <property type="match status" value="1"/>
</dbReference>
<protein>
    <submittedName>
        <fullName evidence="2">Redoxin domain-containing protein</fullName>
    </submittedName>
</protein>
<evidence type="ECO:0000313" key="3">
    <source>
        <dbReference type="Proteomes" id="UP000534677"/>
    </source>
</evidence>
<sequence>MTHALMISHLVSWLITLMLLLAVWALARQIGVLHERIKPVGALSLGKSIKAGEVAPRFTLTSLTGGTVSLGGSNAYGQSTLLFFLSETCPVCKTLLPVLKSLRQHERARLRVVLASDGDLTAHQAFIEAQRLHEFAYLLSQEVGLAYQISKLPYGVLIDSSGTVVTHGLINSREHLESLLEAQDTGYASIQAYRATLPASDDPLHKQVH</sequence>
<dbReference type="Gene3D" id="3.40.30.10">
    <property type="entry name" value="Glutaredoxin"/>
    <property type="match status" value="1"/>
</dbReference>
<name>A0ABR6TD59_9PSED</name>
<comment type="caution">
    <text evidence="2">The sequence shown here is derived from an EMBL/GenBank/DDBJ whole genome shotgun (WGS) entry which is preliminary data.</text>
</comment>
<keyword evidence="3" id="KW-1185">Reference proteome</keyword>
<dbReference type="EMBL" id="JAAXCZ010000013">
    <property type="protein sequence ID" value="MBC2383897.1"/>
    <property type="molecule type" value="Genomic_DNA"/>
</dbReference>
<dbReference type="PROSITE" id="PS51352">
    <property type="entry name" value="THIOREDOXIN_2"/>
    <property type="match status" value="1"/>
</dbReference>
<dbReference type="InterPro" id="IPR050553">
    <property type="entry name" value="Thioredoxin_ResA/DsbE_sf"/>
</dbReference>
<organism evidence="2 3">
    <name type="scientific">Pseudomonas cremoris</name>
    <dbReference type="NCBI Taxonomy" id="2724178"/>
    <lineage>
        <taxon>Bacteria</taxon>
        <taxon>Pseudomonadati</taxon>
        <taxon>Pseudomonadota</taxon>
        <taxon>Gammaproteobacteria</taxon>
        <taxon>Pseudomonadales</taxon>
        <taxon>Pseudomonadaceae</taxon>
        <taxon>Pseudomonas</taxon>
    </lineage>
</organism>
<evidence type="ECO:0000313" key="2">
    <source>
        <dbReference type="EMBL" id="MBC2383897.1"/>
    </source>
</evidence>
<dbReference type="InterPro" id="IPR013766">
    <property type="entry name" value="Thioredoxin_domain"/>
</dbReference>
<proteinExistence type="predicted"/>
<reference evidence="2 3" key="1">
    <citation type="submission" date="2020-04" db="EMBL/GenBank/DDBJ databases">
        <title>Pseudomonas crami sp. nov., a novel proteolytic bacterial species isolated from cream.</title>
        <authorList>
            <person name="Hofmann K."/>
            <person name="Woller A."/>
            <person name="Huptas C."/>
            <person name="Wenning M."/>
            <person name="Scherer S."/>
            <person name="Doll E.V."/>
        </authorList>
    </citation>
    <scope>NUCLEOTIDE SEQUENCE [LARGE SCALE GENOMIC DNA]</scope>
    <source>
        <strain evidence="2 3">WS 5096</strain>
    </source>
</reference>
<dbReference type="Pfam" id="PF00578">
    <property type="entry name" value="AhpC-TSA"/>
    <property type="match status" value="1"/>
</dbReference>
<evidence type="ECO:0000259" key="1">
    <source>
        <dbReference type="PROSITE" id="PS51352"/>
    </source>
</evidence>
<dbReference type="InterPro" id="IPR036249">
    <property type="entry name" value="Thioredoxin-like_sf"/>
</dbReference>